<dbReference type="EMBL" id="JACHMH010000001">
    <property type="protein sequence ID" value="MBB4681038.1"/>
    <property type="molecule type" value="Genomic_DNA"/>
</dbReference>
<keyword evidence="10" id="KW-1185">Reference proteome</keyword>
<name>A0A7W7FXV1_9PSEU</name>
<keyword evidence="3" id="KW-0285">Flavoprotein</keyword>
<evidence type="ECO:0000313" key="9">
    <source>
        <dbReference type="EMBL" id="MBB4681038.1"/>
    </source>
</evidence>
<evidence type="ECO:0000259" key="7">
    <source>
        <dbReference type="Pfam" id="PF00441"/>
    </source>
</evidence>
<sequence>MRFALTPEQSQFAKTLHAALESTKDPWPTLVTLGVPALLIPVEHGGLGADPIDLVVAMEELGHHAVPGPLADTLAALPTLLTDLEQPELLTELATGTQASLVMPPHTPLALTASRYFHLDQNTLTTATPAPRPSPNSVAPRTPLSSVDPERQLHHLTPTTPLAQGPVVRAAAARAFNLATLATAAQLLGAARAMLDLTVAHAKARTQFGHPVGAFQAVQHRLADAHVALELARPLTHAAALTRTARDVSAARVAAADAAQRTARTALQLHGAIGYTREYPLSRWLTLVRALHTSWGTQDHHRGRVMAALTEDSWTWD</sequence>
<dbReference type="PANTHER" id="PTHR43884:SF20">
    <property type="entry name" value="ACYL-COA DEHYDROGENASE FADE28"/>
    <property type="match status" value="1"/>
</dbReference>
<evidence type="ECO:0000256" key="3">
    <source>
        <dbReference type="ARBA" id="ARBA00022630"/>
    </source>
</evidence>
<evidence type="ECO:0000313" key="10">
    <source>
        <dbReference type="Proteomes" id="UP000533598"/>
    </source>
</evidence>
<organism evidence="9 10">
    <name type="scientific">Crossiella cryophila</name>
    <dbReference type="NCBI Taxonomy" id="43355"/>
    <lineage>
        <taxon>Bacteria</taxon>
        <taxon>Bacillati</taxon>
        <taxon>Actinomycetota</taxon>
        <taxon>Actinomycetes</taxon>
        <taxon>Pseudonocardiales</taxon>
        <taxon>Pseudonocardiaceae</taxon>
        <taxon>Crossiella</taxon>
    </lineage>
</organism>
<feature type="compositionally biased region" description="Polar residues" evidence="6">
    <location>
        <begin position="135"/>
        <end position="145"/>
    </location>
</feature>
<evidence type="ECO:0000256" key="5">
    <source>
        <dbReference type="ARBA" id="ARBA00023002"/>
    </source>
</evidence>
<keyword evidence="5" id="KW-0560">Oxidoreductase</keyword>
<reference evidence="9 10" key="1">
    <citation type="submission" date="2020-08" db="EMBL/GenBank/DDBJ databases">
        <title>Sequencing the genomes of 1000 actinobacteria strains.</title>
        <authorList>
            <person name="Klenk H.-P."/>
        </authorList>
    </citation>
    <scope>NUCLEOTIDE SEQUENCE [LARGE SCALE GENOMIC DNA]</scope>
    <source>
        <strain evidence="9 10">DSM 44230</strain>
    </source>
</reference>
<accession>A0A7W7FXV1</accession>
<dbReference type="InterPro" id="IPR036250">
    <property type="entry name" value="AcylCo_DH-like_C"/>
</dbReference>
<dbReference type="Pfam" id="PF00441">
    <property type="entry name" value="Acyl-CoA_dh_1"/>
    <property type="match status" value="1"/>
</dbReference>
<keyword evidence="4" id="KW-0274">FAD</keyword>
<dbReference type="SUPFAM" id="SSF56645">
    <property type="entry name" value="Acyl-CoA dehydrogenase NM domain-like"/>
    <property type="match status" value="1"/>
</dbReference>
<feature type="domain" description="Acyl-CoA dehydrogenase/oxidase N-terminal" evidence="8">
    <location>
        <begin position="20"/>
        <end position="67"/>
    </location>
</feature>
<dbReference type="InterPro" id="IPR037069">
    <property type="entry name" value="AcylCoA_DH/ox_N_sf"/>
</dbReference>
<dbReference type="InterPro" id="IPR009075">
    <property type="entry name" value="AcylCo_DH/oxidase_C"/>
</dbReference>
<gene>
    <name evidence="9" type="ORF">HNR67_007156</name>
</gene>
<comment type="caution">
    <text evidence="9">The sequence shown here is derived from an EMBL/GenBank/DDBJ whole genome shotgun (WGS) entry which is preliminary data.</text>
</comment>
<feature type="region of interest" description="Disordered" evidence="6">
    <location>
        <begin position="125"/>
        <end position="147"/>
    </location>
</feature>
<dbReference type="SUPFAM" id="SSF47203">
    <property type="entry name" value="Acyl-CoA dehydrogenase C-terminal domain-like"/>
    <property type="match status" value="1"/>
</dbReference>
<dbReference type="GO" id="GO:0003995">
    <property type="term" value="F:acyl-CoA dehydrogenase activity"/>
    <property type="evidence" value="ECO:0007669"/>
    <property type="project" value="TreeGrafter"/>
</dbReference>
<dbReference type="Proteomes" id="UP000533598">
    <property type="component" value="Unassembled WGS sequence"/>
</dbReference>
<comment type="similarity">
    <text evidence="2">Belongs to the acyl-CoA dehydrogenase family.</text>
</comment>
<protein>
    <submittedName>
        <fullName evidence="9">Alkylation response protein AidB-like acyl-CoA dehydrogenase</fullName>
    </submittedName>
</protein>
<dbReference type="Pfam" id="PF02771">
    <property type="entry name" value="Acyl-CoA_dh_N"/>
    <property type="match status" value="1"/>
</dbReference>
<proteinExistence type="inferred from homology"/>
<evidence type="ECO:0000256" key="6">
    <source>
        <dbReference type="SAM" id="MobiDB-lite"/>
    </source>
</evidence>
<dbReference type="GO" id="GO:0050660">
    <property type="term" value="F:flavin adenine dinucleotide binding"/>
    <property type="evidence" value="ECO:0007669"/>
    <property type="project" value="InterPro"/>
</dbReference>
<dbReference type="AlphaFoldDB" id="A0A7W7FXV1"/>
<dbReference type="Gene3D" id="1.10.540.10">
    <property type="entry name" value="Acyl-CoA dehydrogenase/oxidase, N-terminal domain"/>
    <property type="match status" value="1"/>
</dbReference>
<evidence type="ECO:0000256" key="4">
    <source>
        <dbReference type="ARBA" id="ARBA00022827"/>
    </source>
</evidence>
<dbReference type="InterPro" id="IPR013786">
    <property type="entry name" value="AcylCoA_DH/ox_N"/>
</dbReference>
<dbReference type="PANTHER" id="PTHR43884">
    <property type="entry name" value="ACYL-COA DEHYDROGENASE"/>
    <property type="match status" value="1"/>
</dbReference>
<dbReference type="RefSeq" id="WP_185007287.1">
    <property type="nucleotide sequence ID" value="NZ_BAAAUI010000039.1"/>
</dbReference>
<feature type="domain" description="Acyl-CoA dehydrogenase/oxidase C-terminal" evidence="7">
    <location>
        <begin position="171"/>
        <end position="309"/>
    </location>
</feature>
<dbReference type="Gene3D" id="1.20.140.10">
    <property type="entry name" value="Butyryl-CoA Dehydrogenase, subunit A, domain 3"/>
    <property type="match status" value="1"/>
</dbReference>
<comment type="cofactor">
    <cofactor evidence="1">
        <name>FAD</name>
        <dbReference type="ChEBI" id="CHEBI:57692"/>
    </cofactor>
</comment>
<dbReference type="InterPro" id="IPR009100">
    <property type="entry name" value="AcylCoA_DH/oxidase_NM_dom_sf"/>
</dbReference>
<evidence type="ECO:0000259" key="8">
    <source>
        <dbReference type="Pfam" id="PF02771"/>
    </source>
</evidence>
<evidence type="ECO:0000256" key="1">
    <source>
        <dbReference type="ARBA" id="ARBA00001974"/>
    </source>
</evidence>
<evidence type="ECO:0000256" key="2">
    <source>
        <dbReference type="ARBA" id="ARBA00009347"/>
    </source>
</evidence>